<dbReference type="EMBL" id="NIBD01000002">
    <property type="protein sequence ID" value="PAB57315.1"/>
    <property type="molecule type" value="Genomic_DNA"/>
</dbReference>
<dbReference type="SUPFAM" id="SSF52833">
    <property type="entry name" value="Thioredoxin-like"/>
    <property type="match status" value="1"/>
</dbReference>
<proteinExistence type="predicted"/>
<dbReference type="CDD" id="cd02947">
    <property type="entry name" value="TRX_family"/>
    <property type="match status" value="1"/>
</dbReference>
<reference evidence="3 4" key="1">
    <citation type="submission" date="2017-05" db="EMBL/GenBank/DDBJ databases">
        <title>Lactobacillus johnsonii from commercial turkeys.</title>
        <authorList>
            <person name="Johnson T.J."/>
            <person name="Youmans B."/>
        </authorList>
    </citation>
    <scope>NUCLEOTIDE SEQUENCE [LARGE SCALE GENOMIC DNA]</scope>
    <source>
        <strain evidence="3 4">UMNLJ114</strain>
    </source>
</reference>
<dbReference type="AlphaFoldDB" id="A0A267MEK5"/>
<dbReference type="Pfam" id="PF00085">
    <property type="entry name" value="Thioredoxin"/>
    <property type="match status" value="1"/>
</dbReference>
<dbReference type="PROSITE" id="PS51257">
    <property type="entry name" value="PROKAR_LIPOPROTEIN"/>
    <property type="match status" value="1"/>
</dbReference>
<dbReference type="Proteomes" id="UP000216008">
    <property type="component" value="Unassembled WGS sequence"/>
</dbReference>
<keyword evidence="1" id="KW-0812">Transmembrane</keyword>
<gene>
    <name evidence="3" type="ORF">A3Q24_00270</name>
</gene>
<name>A0A267MEK5_LACJH</name>
<feature type="transmembrane region" description="Helical" evidence="1">
    <location>
        <begin position="12"/>
        <end position="32"/>
    </location>
</feature>
<evidence type="ECO:0000313" key="4">
    <source>
        <dbReference type="Proteomes" id="UP000216008"/>
    </source>
</evidence>
<comment type="caution">
    <text evidence="3">The sequence shown here is derived from an EMBL/GenBank/DDBJ whole genome shotgun (WGS) entry which is preliminary data.</text>
</comment>
<keyword evidence="1" id="KW-1133">Transmembrane helix</keyword>
<keyword evidence="1" id="KW-0472">Membrane</keyword>
<dbReference type="RefSeq" id="WP_095182381.1">
    <property type="nucleotide sequence ID" value="NZ_NIBC01000015.1"/>
</dbReference>
<evidence type="ECO:0000259" key="2">
    <source>
        <dbReference type="Pfam" id="PF00085"/>
    </source>
</evidence>
<dbReference type="Gene3D" id="3.40.30.10">
    <property type="entry name" value="Glutaredoxin"/>
    <property type="match status" value="1"/>
</dbReference>
<sequence length="137" mass="16004">MKQIKLKAKTKIGLTVFFTCLIIVLACGGYHLKNTIIQNNRAPITLSNKENTVVFFYKDTCSDCRKIFNDVMFKKDFEHVNVKLVNLNNEKNKNYILKYNLHYVPTFITLRNGKEINRYTGTNMNKINTVFKGAEKW</sequence>
<evidence type="ECO:0000313" key="3">
    <source>
        <dbReference type="EMBL" id="PAB57315.1"/>
    </source>
</evidence>
<evidence type="ECO:0000256" key="1">
    <source>
        <dbReference type="SAM" id="Phobius"/>
    </source>
</evidence>
<organism evidence="3 4">
    <name type="scientific">Lactobacillus johnsonii</name>
    <dbReference type="NCBI Taxonomy" id="33959"/>
    <lineage>
        <taxon>Bacteria</taxon>
        <taxon>Bacillati</taxon>
        <taxon>Bacillota</taxon>
        <taxon>Bacilli</taxon>
        <taxon>Lactobacillales</taxon>
        <taxon>Lactobacillaceae</taxon>
        <taxon>Lactobacillus</taxon>
    </lineage>
</organism>
<accession>A0A267MEK5</accession>
<feature type="domain" description="Thioredoxin" evidence="2">
    <location>
        <begin position="47"/>
        <end position="127"/>
    </location>
</feature>
<dbReference type="InterPro" id="IPR013766">
    <property type="entry name" value="Thioredoxin_domain"/>
</dbReference>
<dbReference type="InterPro" id="IPR036249">
    <property type="entry name" value="Thioredoxin-like_sf"/>
</dbReference>
<protein>
    <submittedName>
        <fullName evidence="3">Thiol reductase thioredoxin</fullName>
    </submittedName>
</protein>